<feature type="transmembrane region" description="Helical" evidence="2">
    <location>
        <begin position="68"/>
        <end position="87"/>
    </location>
</feature>
<accession>X6MGV7</accession>
<dbReference type="EMBL" id="ASPP01020803">
    <property type="protein sequence ID" value="ETO13129.1"/>
    <property type="molecule type" value="Genomic_DNA"/>
</dbReference>
<keyword evidence="2" id="KW-0812">Transmembrane</keyword>
<keyword evidence="2" id="KW-1133">Transmembrane helix</keyword>
<reference evidence="3 4" key="1">
    <citation type="journal article" date="2013" name="Curr. Biol.">
        <title>The Genome of the Foraminiferan Reticulomyxa filosa.</title>
        <authorList>
            <person name="Glockner G."/>
            <person name="Hulsmann N."/>
            <person name="Schleicher M."/>
            <person name="Noegel A.A."/>
            <person name="Eichinger L."/>
            <person name="Gallinger C."/>
            <person name="Pawlowski J."/>
            <person name="Sierra R."/>
            <person name="Euteneuer U."/>
            <person name="Pillet L."/>
            <person name="Moustafa A."/>
            <person name="Platzer M."/>
            <person name="Groth M."/>
            <person name="Szafranski K."/>
            <person name="Schliwa M."/>
        </authorList>
    </citation>
    <scope>NUCLEOTIDE SEQUENCE [LARGE SCALE GENOMIC DNA]</scope>
</reference>
<comment type="caution">
    <text evidence="3">The sequence shown here is derived from an EMBL/GenBank/DDBJ whole genome shotgun (WGS) entry which is preliminary data.</text>
</comment>
<evidence type="ECO:0000313" key="4">
    <source>
        <dbReference type="Proteomes" id="UP000023152"/>
    </source>
</evidence>
<feature type="transmembrane region" description="Helical" evidence="2">
    <location>
        <begin position="133"/>
        <end position="153"/>
    </location>
</feature>
<protein>
    <submittedName>
        <fullName evidence="3">Uncharacterized protein</fullName>
    </submittedName>
</protein>
<evidence type="ECO:0000313" key="3">
    <source>
        <dbReference type="EMBL" id="ETO13129.1"/>
    </source>
</evidence>
<evidence type="ECO:0000256" key="2">
    <source>
        <dbReference type="SAM" id="Phobius"/>
    </source>
</evidence>
<feature type="region of interest" description="Disordered" evidence="1">
    <location>
        <begin position="167"/>
        <end position="186"/>
    </location>
</feature>
<feature type="transmembrane region" description="Helical" evidence="2">
    <location>
        <begin position="107"/>
        <end position="126"/>
    </location>
</feature>
<dbReference type="Proteomes" id="UP000023152">
    <property type="component" value="Unassembled WGS sequence"/>
</dbReference>
<evidence type="ECO:0000256" key="1">
    <source>
        <dbReference type="SAM" id="MobiDB-lite"/>
    </source>
</evidence>
<sequence>MTNGMESTEDYYYRKSSCTNDIDPSISNFCSDMEYVGKVWLACGILSIIWAALAIGVAIKWKKESKALGALLLLCWVNLSIGVGTWNNGERCTDIESWTSEIATFDTHIGVFVTFLFFFFFCSFFFSKSSLGLLYTAIAHAVAGFVLWCYFMANIFIKSRAQQQLNGNGTAPPQARVTIGDESVNE</sequence>
<proteinExistence type="predicted"/>
<dbReference type="AlphaFoldDB" id="X6MGV7"/>
<keyword evidence="4" id="KW-1185">Reference proteome</keyword>
<keyword evidence="2" id="KW-0472">Membrane</keyword>
<name>X6MGV7_RETFI</name>
<organism evidence="3 4">
    <name type="scientific">Reticulomyxa filosa</name>
    <dbReference type="NCBI Taxonomy" id="46433"/>
    <lineage>
        <taxon>Eukaryota</taxon>
        <taxon>Sar</taxon>
        <taxon>Rhizaria</taxon>
        <taxon>Retaria</taxon>
        <taxon>Foraminifera</taxon>
        <taxon>Monothalamids</taxon>
        <taxon>Reticulomyxidae</taxon>
        <taxon>Reticulomyxa</taxon>
    </lineage>
</organism>
<feature type="transmembrane region" description="Helical" evidence="2">
    <location>
        <begin position="39"/>
        <end position="61"/>
    </location>
</feature>
<gene>
    <name evidence="3" type="ORF">RFI_24245</name>
</gene>